<accession>A0A9Q9ZTI6</accession>
<dbReference type="InterPro" id="IPR028124">
    <property type="entry name" value="SMAP_dom"/>
</dbReference>
<protein>
    <submittedName>
        <fullName evidence="3">Lysine-rich nucleolar protein 1</fullName>
    </submittedName>
</protein>
<feature type="compositionally biased region" description="Basic and acidic residues" evidence="1">
    <location>
        <begin position="181"/>
        <end position="213"/>
    </location>
</feature>
<organism evidence="3">
    <name type="scientific">Cyprinus carpio</name>
    <name type="common">Common carp</name>
    <dbReference type="NCBI Taxonomy" id="7962"/>
    <lineage>
        <taxon>Eukaryota</taxon>
        <taxon>Metazoa</taxon>
        <taxon>Chordata</taxon>
        <taxon>Craniata</taxon>
        <taxon>Vertebrata</taxon>
        <taxon>Euteleostomi</taxon>
        <taxon>Actinopterygii</taxon>
        <taxon>Neopterygii</taxon>
        <taxon>Teleostei</taxon>
        <taxon>Ostariophysi</taxon>
        <taxon>Cypriniformes</taxon>
        <taxon>Cyprinidae</taxon>
        <taxon>Cyprininae</taxon>
        <taxon>Cyprinus</taxon>
    </lineage>
</organism>
<reference evidence="3" key="1">
    <citation type="submission" date="2025-08" db="UniProtKB">
        <authorList>
            <consortium name="RefSeq"/>
        </authorList>
    </citation>
    <scope>IDENTIFICATION</scope>
    <source>
        <tissue evidence="3">Muscle</tissue>
    </source>
</reference>
<feature type="compositionally biased region" description="Basic residues" evidence="1">
    <location>
        <begin position="129"/>
        <end position="139"/>
    </location>
</feature>
<feature type="compositionally biased region" description="Basic and acidic residues" evidence="1">
    <location>
        <begin position="73"/>
        <end position="83"/>
    </location>
</feature>
<evidence type="ECO:0000256" key="1">
    <source>
        <dbReference type="SAM" id="MobiDB-lite"/>
    </source>
</evidence>
<evidence type="ECO:0000259" key="2">
    <source>
        <dbReference type="Pfam" id="PF15477"/>
    </source>
</evidence>
<dbReference type="PANTHER" id="PTHR22426">
    <property type="entry name" value="ARGININE_SERINE-RICH COILED-COIL PROTEIN 2"/>
    <property type="match status" value="1"/>
</dbReference>
<dbReference type="OrthoDB" id="9451331at2759"/>
<dbReference type="GeneID" id="109057638"/>
<feature type="domain" description="Small acidic protein-like" evidence="2">
    <location>
        <begin position="261"/>
        <end position="334"/>
    </location>
</feature>
<feature type="compositionally biased region" description="Basic and acidic residues" evidence="1">
    <location>
        <begin position="99"/>
        <end position="110"/>
    </location>
</feature>
<name>A0A9Q9ZTI6_CYPCA</name>
<dbReference type="KEGG" id="ccar:109057638"/>
<feature type="compositionally biased region" description="Basic and acidic residues" evidence="1">
    <location>
        <begin position="1"/>
        <end position="10"/>
    </location>
</feature>
<feature type="compositionally biased region" description="Basic and acidic residues" evidence="1">
    <location>
        <begin position="140"/>
        <end position="149"/>
    </location>
</feature>
<proteinExistence type="predicted"/>
<sequence>MKEDAERIQEEGIVSEDGDHLVSKKKKAKKQGYEEEVEGIKKKKKKKEAEVKEEEADLGHCVEMVKKKKKKRKIDDVAEREQNTESADGQIKKKRKKQKEADACEGVEQKAKKKKKSSAEEEPDEISSKKKSKKLKKKLKSVDEGESRPHANGGQERPSDEKMKKKVKERTDDVIEVQEELAGKKGRKDDRNKTPEKIKKKKPKEEHHETTMERAIKASDVVFLSVKPGNQDEVSIDQARRLALQRDIDMESQPEPNLGQWGTAQFDSSDRQAKFLRLMGGFKKSSQPLTGSSGQASMALGKEGQQTLQQGLLGEFERAQSRRMDFRNKGAGLGFAAPSNKKFAIDVNARNSVRFDD</sequence>
<feature type="region of interest" description="Disordered" evidence="1">
    <location>
        <begin position="1"/>
        <end position="213"/>
    </location>
</feature>
<dbReference type="RefSeq" id="XP_042573308.1">
    <property type="nucleotide sequence ID" value="XM_042717374.1"/>
</dbReference>
<dbReference type="Proteomes" id="UP001155660">
    <property type="component" value="Chromosome B1"/>
</dbReference>
<feature type="compositionally biased region" description="Basic and acidic residues" evidence="1">
    <location>
        <begin position="157"/>
        <end position="173"/>
    </location>
</feature>
<dbReference type="Pfam" id="PF15477">
    <property type="entry name" value="SMAP"/>
    <property type="match status" value="1"/>
</dbReference>
<gene>
    <name evidence="3" type="primary">LOC109057638</name>
</gene>
<dbReference type="AlphaFoldDB" id="A0A9Q9ZTI6"/>
<dbReference type="PANTHER" id="PTHR22426:SF1">
    <property type="entry name" value="LYSINE-RICH NUCLEOLAR PROTEIN 1"/>
    <property type="match status" value="1"/>
</dbReference>
<evidence type="ECO:0000313" key="3">
    <source>
        <dbReference type="RefSeq" id="XP_042573308.1"/>
    </source>
</evidence>